<protein>
    <submittedName>
        <fullName evidence="2">Uncharacterized protein</fullName>
    </submittedName>
</protein>
<evidence type="ECO:0000256" key="1">
    <source>
        <dbReference type="SAM" id="MobiDB-lite"/>
    </source>
</evidence>
<feature type="region of interest" description="Disordered" evidence="1">
    <location>
        <begin position="89"/>
        <end position="114"/>
    </location>
</feature>
<dbReference type="AlphaFoldDB" id="A0A0C6FG91"/>
<dbReference type="Proteomes" id="UP000061432">
    <property type="component" value="Chromosome"/>
</dbReference>
<organism evidence="2 3">
    <name type="scientific">Methylobacterium aquaticum</name>
    <dbReference type="NCBI Taxonomy" id="270351"/>
    <lineage>
        <taxon>Bacteria</taxon>
        <taxon>Pseudomonadati</taxon>
        <taxon>Pseudomonadota</taxon>
        <taxon>Alphaproteobacteria</taxon>
        <taxon>Hyphomicrobiales</taxon>
        <taxon>Methylobacteriaceae</taxon>
        <taxon>Methylobacterium</taxon>
    </lineage>
</organism>
<evidence type="ECO:0000313" key="3">
    <source>
        <dbReference type="Proteomes" id="UP000061432"/>
    </source>
</evidence>
<name>A0A0C6FG91_9HYPH</name>
<evidence type="ECO:0000313" key="2">
    <source>
        <dbReference type="EMBL" id="BAQ46057.1"/>
    </source>
</evidence>
<reference evidence="2 3" key="1">
    <citation type="journal article" date="2015" name="Genome Announc.">
        <title>Complete Genome Sequence of Methylobacterium aquaticum Strain 22A, Isolated from Racomitrium japonicum Moss.</title>
        <authorList>
            <person name="Tani A."/>
            <person name="Ogura Y."/>
            <person name="Hayashi T."/>
            <person name="Kimbara K."/>
        </authorList>
    </citation>
    <scope>NUCLEOTIDE SEQUENCE [LARGE SCALE GENOMIC DNA]</scope>
    <source>
        <strain evidence="2 3">MA-22A</strain>
    </source>
</reference>
<gene>
    <name evidence="2" type="ORF">Maq22A_c14365</name>
</gene>
<sequence length="114" mass="12630">MEDAEGRRAERYWQLRSGEVAQPDMVAVAVAEDEREEIAAAVESFDRWVTGRVVCRGVEWQAEVEEEPGAIVGEFDAGAADLARAAVNAHPHRDPACPARSSSPRDNRNRSLWL</sequence>
<dbReference type="STRING" id="270351.Maq22A_c14365"/>
<dbReference type="EMBL" id="AP014704">
    <property type="protein sequence ID" value="BAQ46057.1"/>
    <property type="molecule type" value="Genomic_DNA"/>
</dbReference>
<reference evidence="3" key="2">
    <citation type="submission" date="2015-01" db="EMBL/GenBank/DDBJ databases">
        <title>Complete genome sequence of Methylobacterium aquaticum strain 22A.</title>
        <authorList>
            <person name="Tani A."/>
            <person name="Ogura Y."/>
            <person name="Hayashi T."/>
        </authorList>
    </citation>
    <scope>NUCLEOTIDE SEQUENCE [LARGE SCALE GENOMIC DNA]</scope>
    <source>
        <strain evidence="3">MA-22A</strain>
    </source>
</reference>
<feature type="compositionally biased region" description="Basic and acidic residues" evidence="1">
    <location>
        <begin position="103"/>
        <end position="114"/>
    </location>
</feature>
<proteinExistence type="predicted"/>
<dbReference type="KEGG" id="maqu:Maq22A_c14365"/>
<accession>A0A0C6FG91</accession>